<dbReference type="EMBL" id="MW452315">
    <property type="protein sequence ID" value="QTW97848.1"/>
    <property type="molecule type" value="Genomic_RNA"/>
</dbReference>
<evidence type="ECO:0000313" key="4">
    <source>
        <dbReference type="EMBL" id="QTW97848.1"/>
    </source>
</evidence>
<accession>A0A8B0RK49</accession>
<dbReference type="Gene3D" id="2.60.120.20">
    <property type="match status" value="1"/>
</dbReference>
<dbReference type="GO" id="GO:0044423">
    <property type="term" value="C:virion component"/>
    <property type="evidence" value="ECO:0007669"/>
    <property type="project" value="UniProtKB-KW"/>
</dbReference>
<evidence type="ECO:0000256" key="2">
    <source>
        <dbReference type="ARBA" id="ARBA00022844"/>
    </source>
</evidence>
<dbReference type="Pfam" id="PF11729">
    <property type="entry name" value="Capsid-VNN"/>
    <property type="match status" value="1"/>
</dbReference>
<evidence type="ECO:0008006" key="5">
    <source>
        <dbReference type="Google" id="ProtNLM"/>
    </source>
</evidence>
<organism evidence="4">
    <name type="scientific">Riboviria sp</name>
    <dbReference type="NCBI Taxonomy" id="2585031"/>
    <lineage>
        <taxon>Viruses</taxon>
        <taxon>Riboviria</taxon>
    </lineage>
</organism>
<keyword evidence="2" id="KW-0946">Virion</keyword>
<feature type="region of interest" description="Disordered" evidence="3">
    <location>
        <begin position="1"/>
        <end position="33"/>
    </location>
</feature>
<evidence type="ECO:0000256" key="1">
    <source>
        <dbReference type="ARBA" id="ARBA00004328"/>
    </source>
</evidence>
<dbReference type="InterPro" id="IPR029053">
    <property type="entry name" value="Viral_coat"/>
</dbReference>
<dbReference type="InterPro" id="IPR024292">
    <property type="entry name" value="Nodavirus_capsid"/>
</dbReference>
<name>A0A8B0RK49_9VIRU</name>
<protein>
    <recommendedName>
        <fullName evidence="5">Capsid protein</fullName>
    </recommendedName>
</protein>
<reference evidence="4" key="1">
    <citation type="submission" date="2021-01" db="EMBL/GenBank/DDBJ databases">
        <authorList>
            <person name="Kang Y."/>
        </authorList>
    </citation>
    <scope>NUCLEOTIDE SEQUENCE</scope>
    <source>
        <strain evidence="4">YX487</strain>
    </source>
</reference>
<evidence type="ECO:0000256" key="3">
    <source>
        <dbReference type="SAM" id="MobiDB-lite"/>
    </source>
</evidence>
<comment type="subcellular location">
    <subcellularLocation>
        <location evidence="1">Virion</location>
    </subcellularLocation>
</comment>
<feature type="region of interest" description="Disordered" evidence="3">
    <location>
        <begin position="223"/>
        <end position="252"/>
    </location>
</feature>
<proteinExistence type="predicted"/>
<sequence length="400" mass="43729">MVNKSNTRRGPKQAAKPRKQRVKQRRRGGAADAPAIVNTGVTVRSKAKRSMRMTGTDRLAGFTLEPGKPVGTILYERFVSVQMFPSLVERARTFQRVKYSSLNWRLVSESGTNVTGGVAAAFIKDADAVVADGEEGFETLMTHSGAKATKAWQELNVSANSAETFYVTPGSDLRFYSPGKFVIMTSGPVDKDSPFSLYCDWTVELSRPGRNAPQKLVEQPAVTSSFVTSGPESLECRNWDPSTGTTTNPPNPRDLFGALTNVKNTDFTSPRYYRLPHPVAINWSEEAGIDPNSITMRFVQLQLEDGHLIGRLCRLPSGKDSDFFSDPLGGIILMQGDILEPVNPYEFAGNASGEFFVVARQSTFAPGRSYISKSVSKVSSTQSGSNLTGLEAIFKKFALQ</sequence>
<dbReference type="SUPFAM" id="SSF88633">
    <property type="entry name" value="Positive stranded ssRNA viruses"/>
    <property type="match status" value="1"/>
</dbReference>
<feature type="compositionally biased region" description="Basic residues" evidence="3">
    <location>
        <begin position="1"/>
        <end position="28"/>
    </location>
</feature>